<dbReference type="Proteomes" id="UP000315112">
    <property type="component" value="Unassembled WGS sequence"/>
</dbReference>
<dbReference type="EMBL" id="CP046904">
    <property type="protein sequence ID" value="QGZ42645.1"/>
    <property type="molecule type" value="Genomic_DNA"/>
</dbReference>
<gene>
    <name evidence="2" type="ORF">GO485_28825</name>
    <name evidence="3" type="ORF">IP92_04858</name>
</gene>
<reference evidence="2 5" key="3">
    <citation type="submission" date="2019-12" db="EMBL/GenBank/DDBJ databases">
        <title>Draft Genome Sequences of Six Type Strains of the Genus Massilia.</title>
        <authorList>
            <person name="Miess H."/>
            <person name="Frediansyah A."/>
            <person name="Goeker M."/>
            <person name="Gross H."/>
        </authorList>
    </citation>
    <scope>NUCLEOTIDE SEQUENCE [LARGE SCALE GENOMIC DNA]</scope>
    <source>
        <strain evidence="2 5">DSM 26639</strain>
    </source>
</reference>
<dbReference type="RefSeq" id="WP_145880122.1">
    <property type="nucleotide sequence ID" value="NZ_CP046904.1"/>
</dbReference>
<reference evidence="3" key="2">
    <citation type="submission" date="2019-07" db="EMBL/GenBank/DDBJ databases">
        <authorList>
            <person name="Whitman W."/>
            <person name="Huntemann M."/>
            <person name="Clum A."/>
            <person name="Pillay M."/>
            <person name="Palaniappan K."/>
            <person name="Varghese N."/>
            <person name="Mikhailova N."/>
            <person name="Stamatis D."/>
            <person name="Reddy T."/>
            <person name="Daum C."/>
            <person name="Shapiro N."/>
            <person name="Ivanova N."/>
            <person name="Kyrpides N."/>
            <person name="Woyke T."/>
        </authorList>
    </citation>
    <scope>NUCLEOTIDE SEQUENCE</scope>
    <source>
        <strain evidence="3">CGMCC 1.10685</strain>
    </source>
</reference>
<accession>A0A562PHA3</accession>
<evidence type="ECO:0000259" key="1">
    <source>
        <dbReference type="Pfam" id="PF01814"/>
    </source>
</evidence>
<name>A0A562PHA3_9BURK</name>
<dbReference type="InterPro" id="IPR012312">
    <property type="entry name" value="Hemerythrin-like"/>
</dbReference>
<dbReference type="Proteomes" id="UP000437862">
    <property type="component" value="Chromosome"/>
</dbReference>
<evidence type="ECO:0000313" key="2">
    <source>
        <dbReference type="EMBL" id="QGZ42645.1"/>
    </source>
</evidence>
<keyword evidence="5" id="KW-1185">Reference proteome</keyword>
<dbReference type="Gene3D" id="1.20.120.520">
    <property type="entry name" value="nmb1532 protein domain like"/>
    <property type="match status" value="1"/>
</dbReference>
<feature type="domain" description="Hemerythrin-like" evidence="1">
    <location>
        <begin position="3"/>
        <end position="133"/>
    </location>
</feature>
<sequence length="140" mass="15604">MNIDKFKHQHTAIYDSIARLRALTHEGIAVNAHEIARQIVAMSGAIKLHLAVEDGTLYPALAGGTDRRLARMGGQYQQEMTGIVGDYLAFAQRWNLATHVAAQPESFRADANRVLRALFQRMRREENEFYPAVAALVEAA</sequence>
<proteinExistence type="predicted"/>
<evidence type="ECO:0000313" key="5">
    <source>
        <dbReference type="Proteomes" id="UP000437862"/>
    </source>
</evidence>
<evidence type="ECO:0000313" key="3">
    <source>
        <dbReference type="EMBL" id="TWI43804.1"/>
    </source>
</evidence>
<reference evidence="3 4" key="1">
    <citation type="journal article" date="2015" name="Stand. Genomic Sci.">
        <title>Genomic Encyclopedia of Bacterial and Archaeal Type Strains, Phase III: the genomes of soil and plant-associated and newly described type strains.</title>
        <authorList>
            <person name="Whitman W.B."/>
            <person name="Woyke T."/>
            <person name="Klenk H.P."/>
            <person name="Zhou Y."/>
            <person name="Lilburn T.G."/>
            <person name="Beck B.J."/>
            <person name="De Vos P."/>
            <person name="Vandamme P."/>
            <person name="Eisen J.A."/>
            <person name="Garrity G."/>
            <person name="Hugenholtz P."/>
            <person name="Kyrpides N.C."/>
        </authorList>
    </citation>
    <scope>NUCLEOTIDE SEQUENCE [LARGE SCALE GENOMIC DNA]</scope>
    <source>
        <strain evidence="3 4">CGMCC 1.10685</strain>
    </source>
</reference>
<dbReference type="EMBL" id="VLKW01000011">
    <property type="protein sequence ID" value="TWI43804.1"/>
    <property type="molecule type" value="Genomic_DNA"/>
</dbReference>
<evidence type="ECO:0000313" key="4">
    <source>
        <dbReference type="Proteomes" id="UP000315112"/>
    </source>
</evidence>
<organism evidence="3 4">
    <name type="scientific">Pseudoduganella flava</name>
    <dbReference type="NCBI Taxonomy" id="871742"/>
    <lineage>
        <taxon>Bacteria</taxon>
        <taxon>Pseudomonadati</taxon>
        <taxon>Pseudomonadota</taxon>
        <taxon>Betaproteobacteria</taxon>
        <taxon>Burkholderiales</taxon>
        <taxon>Oxalobacteraceae</taxon>
        <taxon>Telluria group</taxon>
        <taxon>Pseudoduganella</taxon>
    </lineage>
</organism>
<dbReference type="OrthoDB" id="8809825at2"/>
<dbReference type="AlphaFoldDB" id="A0A562PHA3"/>
<protein>
    <submittedName>
        <fullName evidence="3">Hemerythrin HHE cation binding domain-containing protein</fullName>
    </submittedName>
    <submittedName>
        <fullName evidence="2">Hemerythrin domain-containing protein</fullName>
    </submittedName>
</protein>
<dbReference type="Pfam" id="PF01814">
    <property type="entry name" value="Hemerythrin"/>
    <property type="match status" value="1"/>
</dbReference>